<reference evidence="1 2" key="1">
    <citation type="submission" date="2019-02" db="EMBL/GenBank/DDBJ databases">
        <title>Draft genome sequence of Muricauda sp. 176CP4-71.</title>
        <authorList>
            <person name="Park J.-S."/>
        </authorList>
    </citation>
    <scope>NUCLEOTIDE SEQUENCE [LARGE SCALE GENOMIC DNA]</scope>
    <source>
        <strain evidence="1 2">176CP4-71</strain>
    </source>
</reference>
<dbReference type="RefSeq" id="WP_130608382.1">
    <property type="nucleotide sequence ID" value="NZ_SGIU01000001.1"/>
</dbReference>
<gene>
    <name evidence="1" type="ORF">EW142_00985</name>
</gene>
<keyword evidence="2" id="KW-1185">Reference proteome</keyword>
<dbReference type="Proteomes" id="UP000291981">
    <property type="component" value="Unassembled WGS sequence"/>
</dbReference>
<evidence type="ECO:0000313" key="2">
    <source>
        <dbReference type="Proteomes" id="UP000291981"/>
    </source>
</evidence>
<dbReference type="AlphaFoldDB" id="A0A4Q8QDF7"/>
<comment type="caution">
    <text evidence="1">The sequence shown here is derived from an EMBL/GenBank/DDBJ whole genome shotgun (WGS) entry which is preliminary data.</text>
</comment>
<dbReference type="OrthoDB" id="1431622at2"/>
<name>A0A4Q8QDF7_9FLAO</name>
<sequence length="143" mass="17064">MKNSVTKSNRINEAEELHWESTTWKSQFLHMEDELLFIERLLNSYVFEPNTPNLFERLMDYKSRIKEVCQRKDEVVNTLSEHESQLGGMLERDDRFCDQVYFGKHDEIKSEVKECLGDFQNLKTEIFNYAGSILRKHKPDKKV</sequence>
<proteinExistence type="predicted"/>
<evidence type="ECO:0000313" key="1">
    <source>
        <dbReference type="EMBL" id="TAI48411.1"/>
    </source>
</evidence>
<protein>
    <submittedName>
        <fullName evidence="1">Uncharacterized protein</fullName>
    </submittedName>
</protein>
<accession>A0A4Q8QDF7</accession>
<dbReference type="EMBL" id="SGIU01000001">
    <property type="protein sequence ID" value="TAI48411.1"/>
    <property type="molecule type" value="Genomic_DNA"/>
</dbReference>
<organism evidence="1 2">
    <name type="scientific">Flagellimonas allohymeniacidonis</name>
    <dbReference type="NCBI Taxonomy" id="2517819"/>
    <lineage>
        <taxon>Bacteria</taxon>
        <taxon>Pseudomonadati</taxon>
        <taxon>Bacteroidota</taxon>
        <taxon>Flavobacteriia</taxon>
        <taxon>Flavobacteriales</taxon>
        <taxon>Flavobacteriaceae</taxon>
        <taxon>Flagellimonas</taxon>
    </lineage>
</organism>